<evidence type="ECO:0000256" key="5">
    <source>
        <dbReference type="ARBA" id="ARBA00022989"/>
    </source>
</evidence>
<feature type="compositionally biased region" description="Polar residues" evidence="8">
    <location>
        <begin position="1"/>
        <end position="12"/>
    </location>
</feature>
<keyword evidence="5 7" id="KW-1133">Transmembrane helix</keyword>
<feature type="transmembrane region" description="Helical" evidence="7">
    <location>
        <begin position="403"/>
        <end position="424"/>
    </location>
</feature>
<keyword evidence="10" id="KW-0762">Sugar transport</keyword>
<feature type="domain" description="ABC transmembrane type-1" evidence="9">
    <location>
        <begin position="122"/>
        <end position="481"/>
    </location>
</feature>
<dbReference type="InterPro" id="IPR035906">
    <property type="entry name" value="MetI-like_sf"/>
</dbReference>
<feature type="transmembrane region" description="Helical" evidence="7">
    <location>
        <begin position="126"/>
        <end position="146"/>
    </location>
</feature>
<evidence type="ECO:0000256" key="7">
    <source>
        <dbReference type="RuleBase" id="RU363032"/>
    </source>
</evidence>
<sequence length="491" mass="50837">MDTEHTPGTNDRSPADDGRRAVHDVRPGDPPTPAGAGAPVPTTTLRPPADPPPGRPTRSPGASSRGVAALFLLPALILLGALVVYPIGYSVVRSLFDASGSQFVGLDNYGEVFTDSATLTALRNNAIWVIVAPTVATALGLIFAVLTDRMRWATAFRLVVFMPMAVSMLAAGVIFRLVYDQDPDKGIANAVAVAVHDTFSSASAYPGARPRPDGPLTAAEDGSVSTAGPVQPDAGPAALPLVGLPPTALPDDAAPAALPAGDTAGLAGTVWLDFAPGGGGRPGEIDEGESGLPGVTVQAVRDGQVVAEATTGPDGTFRFPEDAGLAAGAVSLTLPPENFTEQYGGVDWLGPTLVTPAIIASYIWMWAGFAMVLIAAGLSSVPRELQEAARVDGAGEWQVFRRITVPLLAPVLVVVTVTLVINVLKVFDLVYIIAPGATQQDANVLALQLYLASFGGGNDQGLGSALGVLLLLLVLPAMLFNIRRFRRETRR</sequence>
<evidence type="ECO:0000256" key="1">
    <source>
        <dbReference type="ARBA" id="ARBA00004651"/>
    </source>
</evidence>
<feature type="region of interest" description="Disordered" evidence="8">
    <location>
        <begin position="203"/>
        <end position="243"/>
    </location>
</feature>
<name>A0A852ZUY5_9ACTN</name>
<dbReference type="AlphaFoldDB" id="A0A852ZUY5"/>
<evidence type="ECO:0000256" key="2">
    <source>
        <dbReference type="ARBA" id="ARBA00022448"/>
    </source>
</evidence>
<evidence type="ECO:0000259" key="9">
    <source>
        <dbReference type="PROSITE" id="PS50928"/>
    </source>
</evidence>
<dbReference type="InterPro" id="IPR050809">
    <property type="entry name" value="UgpAE/MalFG_permease"/>
</dbReference>
<evidence type="ECO:0000256" key="3">
    <source>
        <dbReference type="ARBA" id="ARBA00022475"/>
    </source>
</evidence>
<comment type="subcellular location">
    <subcellularLocation>
        <location evidence="1 7">Cell membrane</location>
        <topology evidence="1 7">Multi-pass membrane protein</topology>
    </subcellularLocation>
</comment>
<dbReference type="PROSITE" id="PS50928">
    <property type="entry name" value="ABC_TM1"/>
    <property type="match status" value="1"/>
</dbReference>
<keyword evidence="11" id="KW-1185">Reference proteome</keyword>
<comment type="similarity">
    <text evidence="7">Belongs to the binding-protein-dependent transport system permease family.</text>
</comment>
<dbReference type="EMBL" id="JACBZD010000001">
    <property type="protein sequence ID" value="NYI06196.1"/>
    <property type="molecule type" value="Genomic_DNA"/>
</dbReference>
<reference evidence="10 11" key="1">
    <citation type="submission" date="2020-07" db="EMBL/GenBank/DDBJ databases">
        <title>Sequencing the genomes of 1000 actinobacteria strains.</title>
        <authorList>
            <person name="Klenk H.-P."/>
        </authorList>
    </citation>
    <scope>NUCLEOTIDE SEQUENCE [LARGE SCALE GENOMIC DNA]</scope>
    <source>
        <strain evidence="10 11">DSM 42178</strain>
    </source>
</reference>
<feature type="transmembrane region" description="Helical" evidence="7">
    <location>
        <begin position="363"/>
        <end position="382"/>
    </location>
</feature>
<feature type="compositionally biased region" description="Basic and acidic residues" evidence="8">
    <location>
        <begin position="13"/>
        <end position="27"/>
    </location>
</feature>
<feature type="transmembrane region" description="Helical" evidence="7">
    <location>
        <begin position="158"/>
        <end position="179"/>
    </location>
</feature>
<dbReference type="InterPro" id="IPR000515">
    <property type="entry name" value="MetI-like"/>
</dbReference>
<proteinExistence type="inferred from homology"/>
<feature type="transmembrane region" description="Helical" evidence="7">
    <location>
        <begin position="67"/>
        <end position="87"/>
    </location>
</feature>
<comment type="caution">
    <text evidence="10">The sequence shown here is derived from an EMBL/GenBank/DDBJ whole genome shotgun (WGS) entry which is preliminary data.</text>
</comment>
<dbReference type="Proteomes" id="UP000567795">
    <property type="component" value="Unassembled WGS sequence"/>
</dbReference>
<evidence type="ECO:0000256" key="6">
    <source>
        <dbReference type="ARBA" id="ARBA00023136"/>
    </source>
</evidence>
<dbReference type="RefSeq" id="WP_179814817.1">
    <property type="nucleotide sequence ID" value="NZ_JACBZD010000001.1"/>
</dbReference>
<dbReference type="Gene3D" id="1.10.3720.10">
    <property type="entry name" value="MetI-like"/>
    <property type="match status" value="2"/>
</dbReference>
<keyword evidence="6 7" id="KW-0472">Membrane</keyword>
<evidence type="ECO:0000256" key="8">
    <source>
        <dbReference type="SAM" id="MobiDB-lite"/>
    </source>
</evidence>
<feature type="compositionally biased region" description="Low complexity" evidence="8">
    <location>
        <begin position="232"/>
        <end position="243"/>
    </location>
</feature>
<evidence type="ECO:0000256" key="4">
    <source>
        <dbReference type="ARBA" id="ARBA00022692"/>
    </source>
</evidence>
<dbReference type="SUPFAM" id="SSF160964">
    <property type="entry name" value="MalF N-terminal region-like"/>
    <property type="match status" value="1"/>
</dbReference>
<feature type="transmembrane region" description="Helical" evidence="7">
    <location>
        <begin position="461"/>
        <end position="482"/>
    </location>
</feature>
<keyword evidence="4 7" id="KW-0812">Transmembrane</keyword>
<dbReference type="CDD" id="cd06261">
    <property type="entry name" value="TM_PBP2"/>
    <property type="match status" value="1"/>
</dbReference>
<accession>A0A852ZUY5</accession>
<gene>
    <name evidence="10" type="ORF">FHU37_003139</name>
</gene>
<organism evidence="10 11">
    <name type="scientific">Allostreptomyces psammosilenae</name>
    <dbReference type="NCBI Taxonomy" id="1892865"/>
    <lineage>
        <taxon>Bacteria</taxon>
        <taxon>Bacillati</taxon>
        <taxon>Actinomycetota</taxon>
        <taxon>Actinomycetes</taxon>
        <taxon>Kitasatosporales</taxon>
        <taxon>Streptomycetaceae</taxon>
        <taxon>Allostreptomyces</taxon>
    </lineage>
</organism>
<evidence type="ECO:0000313" key="11">
    <source>
        <dbReference type="Proteomes" id="UP000567795"/>
    </source>
</evidence>
<dbReference type="GO" id="GO:0005886">
    <property type="term" value="C:plasma membrane"/>
    <property type="evidence" value="ECO:0007669"/>
    <property type="project" value="UniProtKB-SubCell"/>
</dbReference>
<keyword evidence="2 7" id="KW-0813">Transport</keyword>
<dbReference type="SUPFAM" id="SSF161098">
    <property type="entry name" value="MetI-like"/>
    <property type="match status" value="1"/>
</dbReference>
<keyword evidence="3" id="KW-1003">Cell membrane</keyword>
<dbReference type="PANTHER" id="PTHR43227">
    <property type="entry name" value="BLL4140 PROTEIN"/>
    <property type="match status" value="1"/>
</dbReference>
<protein>
    <submittedName>
        <fullName evidence="10">ABC-type sugar transport system permease subunit</fullName>
    </submittedName>
</protein>
<feature type="compositionally biased region" description="Low complexity" evidence="8">
    <location>
        <begin position="34"/>
        <end position="47"/>
    </location>
</feature>
<evidence type="ECO:0000313" key="10">
    <source>
        <dbReference type="EMBL" id="NYI06196.1"/>
    </source>
</evidence>
<dbReference type="SUPFAM" id="SSF49478">
    <property type="entry name" value="Cna protein B-type domain"/>
    <property type="match status" value="1"/>
</dbReference>
<feature type="region of interest" description="Disordered" evidence="8">
    <location>
        <begin position="1"/>
        <end position="61"/>
    </location>
</feature>
<dbReference type="GO" id="GO:0055085">
    <property type="term" value="P:transmembrane transport"/>
    <property type="evidence" value="ECO:0007669"/>
    <property type="project" value="InterPro"/>
</dbReference>
<dbReference type="PANTHER" id="PTHR43227:SF8">
    <property type="entry name" value="DIACETYLCHITOBIOSE UPTAKE SYSTEM PERMEASE PROTEIN DASB"/>
    <property type="match status" value="1"/>
</dbReference>
<dbReference type="Pfam" id="PF00528">
    <property type="entry name" value="BPD_transp_1"/>
    <property type="match status" value="1"/>
</dbReference>